<dbReference type="SUPFAM" id="SSF51735">
    <property type="entry name" value="NAD(P)-binding Rossmann-fold domains"/>
    <property type="match status" value="1"/>
</dbReference>
<evidence type="ECO:0000313" key="6">
    <source>
        <dbReference type="Proteomes" id="UP000319941"/>
    </source>
</evidence>
<name>A0A558HU36_9GAMM</name>
<dbReference type="AlphaFoldDB" id="A0A558HU36"/>
<keyword evidence="6" id="KW-1185">Reference proteome</keyword>
<evidence type="ECO:0000256" key="1">
    <source>
        <dbReference type="ARBA" id="ARBA00010928"/>
    </source>
</evidence>
<keyword evidence="2" id="KW-0560">Oxidoreductase</keyword>
<comment type="caution">
    <text evidence="5">The sequence shown here is derived from an EMBL/GenBank/DDBJ whole genome shotgun (WGS) entry which is preliminary data.</text>
</comment>
<feature type="domain" description="Gfo/Idh/MocA-like oxidoreductase N-terminal" evidence="3">
    <location>
        <begin position="19"/>
        <end position="136"/>
    </location>
</feature>
<evidence type="ECO:0000256" key="2">
    <source>
        <dbReference type="ARBA" id="ARBA00023002"/>
    </source>
</evidence>
<dbReference type="GO" id="GO:0016491">
    <property type="term" value="F:oxidoreductase activity"/>
    <property type="evidence" value="ECO:0007669"/>
    <property type="project" value="UniProtKB-KW"/>
</dbReference>
<dbReference type="PANTHER" id="PTHR43708">
    <property type="entry name" value="CONSERVED EXPRESSED OXIDOREDUCTASE (EUROFUNG)"/>
    <property type="match status" value="1"/>
</dbReference>
<dbReference type="STRING" id="553385.GCA_000591415_02447"/>
<dbReference type="NCBIfam" id="NF008607">
    <property type="entry name" value="PRK11579.1"/>
    <property type="match status" value="1"/>
</dbReference>
<feature type="domain" description="GFO/IDH/MocA-like oxidoreductase" evidence="4">
    <location>
        <begin position="144"/>
        <end position="267"/>
    </location>
</feature>
<dbReference type="Pfam" id="PF01408">
    <property type="entry name" value="GFO_IDH_MocA"/>
    <property type="match status" value="1"/>
</dbReference>
<reference evidence="5 6" key="1">
    <citation type="submission" date="2019-07" db="EMBL/GenBank/DDBJ databases">
        <title>Diversity of Bacteria from Kongsfjorden, Arctic.</title>
        <authorList>
            <person name="Yu Y."/>
        </authorList>
    </citation>
    <scope>NUCLEOTIDE SEQUENCE [LARGE SCALE GENOMIC DNA]</scope>
    <source>
        <strain evidence="5 6">SM1923</strain>
    </source>
</reference>
<evidence type="ECO:0000259" key="4">
    <source>
        <dbReference type="Pfam" id="PF22725"/>
    </source>
</evidence>
<dbReference type="Gene3D" id="3.30.360.10">
    <property type="entry name" value="Dihydrodipicolinate Reductase, domain 2"/>
    <property type="match status" value="1"/>
</dbReference>
<evidence type="ECO:0000259" key="3">
    <source>
        <dbReference type="Pfam" id="PF01408"/>
    </source>
</evidence>
<dbReference type="GO" id="GO:0000166">
    <property type="term" value="F:nucleotide binding"/>
    <property type="evidence" value="ECO:0007669"/>
    <property type="project" value="InterPro"/>
</dbReference>
<dbReference type="InterPro" id="IPR055170">
    <property type="entry name" value="GFO_IDH_MocA-like_dom"/>
</dbReference>
<protein>
    <submittedName>
        <fullName evidence="5">Oxidoreductase</fullName>
    </submittedName>
</protein>
<evidence type="ECO:0000313" key="5">
    <source>
        <dbReference type="EMBL" id="TVU72647.1"/>
    </source>
</evidence>
<sequence>MSSAISCDDTQPHDHAGPIRVGLIGYGMAVRTFHAPLIEATEGFELVALSTSRPEVAKRERSRLAVEATPEALMARNDIDLIIIATPNETHAPLASAALAAGKHVVVDKPFTVTLAEGEALARQAEQEGRVLAVFHNRRFDADFLTLAELVENDTLGHITHLESHFDRFRPTVPNRWREQALPGSGLWYDLGPHLLDQALCLFGEPAGIHLLRRTQRDGAVTDDFFHAVLDYAGHARHPGLMVELHASALTAAPTARFAAHGTRGSYVTFGLDPQEECLKVGDYPARDLSVRAARQWGRDPHPGMLTVLERVSEIEGEHQNRRGTDTVENDDEILVGRSHQGRDGDYPAWYAQLRECIRGSGANPTSATEALRVMKWLEAGIASEA</sequence>
<dbReference type="Proteomes" id="UP000319941">
    <property type="component" value="Unassembled WGS sequence"/>
</dbReference>
<accession>A0A558HU36</accession>
<dbReference type="RefSeq" id="WP_144726547.1">
    <property type="nucleotide sequence ID" value="NZ_CAWOWR010000076.1"/>
</dbReference>
<comment type="similarity">
    <text evidence="1">Belongs to the Gfo/Idh/MocA family.</text>
</comment>
<dbReference type="InterPro" id="IPR051317">
    <property type="entry name" value="Gfo/Idh/MocA_oxidoreduct"/>
</dbReference>
<dbReference type="EMBL" id="VNFH01000002">
    <property type="protein sequence ID" value="TVU72647.1"/>
    <property type="molecule type" value="Genomic_DNA"/>
</dbReference>
<gene>
    <name evidence="5" type="ORF">FQP86_02905</name>
</gene>
<dbReference type="Gene3D" id="3.40.50.720">
    <property type="entry name" value="NAD(P)-binding Rossmann-like Domain"/>
    <property type="match status" value="1"/>
</dbReference>
<organism evidence="5 6">
    <name type="scientific">Cobetia crustatorum</name>
    <dbReference type="NCBI Taxonomy" id="553385"/>
    <lineage>
        <taxon>Bacteria</taxon>
        <taxon>Pseudomonadati</taxon>
        <taxon>Pseudomonadota</taxon>
        <taxon>Gammaproteobacteria</taxon>
        <taxon>Oceanospirillales</taxon>
        <taxon>Halomonadaceae</taxon>
        <taxon>Cobetia</taxon>
    </lineage>
</organism>
<dbReference type="Pfam" id="PF22725">
    <property type="entry name" value="GFO_IDH_MocA_C3"/>
    <property type="match status" value="1"/>
</dbReference>
<proteinExistence type="inferred from homology"/>
<dbReference type="InterPro" id="IPR036291">
    <property type="entry name" value="NAD(P)-bd_dom_sf"/>
</dbReference>
<dbReference type="OrthoDB" id="9774191at2"/>
<dbReference type="InterPro" id="IPR000683">
    <property type="entry name" value="Gfo/Idh/MocA-like_OxRdtase_N"/>
</dbReference>
<dbReference type="PANTHER" id="PTHR43708:SF5">
    <property type="entry name" value="CONSERVED EXPRESSED OXIDOREDUCTASE (EUROFUNG)-RELATED"/>
    <property type="match status" value="1"/>
</dbReference>